<comment type="cofactor">
    <cofactor evidence="6">
        <name>[2Fe-2S] cluster</name>
        <dbReference type="ChEBI" id="CHEBI:190135"/>
    </cofactor>
</comment>
<name>A0A0C7P0I1_DEFTU</name>
<keyword evidence="8" id="KW-0830">Ubiquinone</keyword>
<dbReference type="PIRSF" id="PIRSF000216">
    <property type="entry name" value="NADH_DH_24kDa"/>
    <property type="match status" value="1"/>
</dbReference>
<dbReference type="GO" id="GO:0016491">
    <property type="term" value="F:oxidoreductase activity"/>
    <property type="evidence" value="ECO:0007669"/>
    <property type="project" value="InterPro"/>
</dbReference>
<dbReference type="PATRIC" id="fig|1006576.9.peg.209"/>
<gene>
    <name evidence="8" type="ORF">DTL3_0213</name>
</gene>
<evidence type="ECO:0000256" key="2">
    <source>
        <dbReference type="ARBA" id="ARBA00022714"/>
    </source>
</evidence>
<feature type="binding site" evidence="7">
    <location>
        <position position="130"/>
    </location>
    <ligand>
        <name>[2Fe-2S] cluster</name>
        <dbReference type="ChEBI" id="CHEBI:190135"/>
    </ligand>
</feature>
<dbReference type="GO" id="GO:0046872">
    <property type="term" value="F:metal ion binding"/>
    <property type="evidence" value="ECO:0007669"/>
    <property type="project" value="UniProtKB-KW"/>
</dbReference>
<keyword evidence="2 7" id="KW-0001">2Fe-2S</keyword>
<sequence>MEKLYETKLEAFRKYLDTVNVNDYPDEQRKSLLIQILHKAQEDIGYIPMEVQKLIAKKLKIHVSKVYGVVTFYNFFSTKPRGKYPIDICLGTACYVAGANSIYEEFKKILNIEPEEITEDGLFSIHPVRCLGACGLAPVVKIGEKTYGRLKVSDVRKILREYTNKEK</sequence>
<dbReference type="STRING" id="1006576.DTL3_0213"/>
<dbReference type="PANTHER" id="PTHR43342:SF2">
    <property type="entry name" value="POTENTIAL NAD-REDUCING HYDROGENASE SUBUNIT"/>
    <property type="match status" value="1"/>
</dbReference>
<evidence type="ECO:0000256" key="1">
    <source>
        <dbReference type="ARBA" id="ARBA00010643"/>
    </source>
</evidence>
<dbReference type="InterPro" id="IPR028431">
    <property type="entry name" value="NADP_DH_HndA-like"/>
</dbReference>
<reference evidence="9" key="1">
    <citation type="submission" date="2014-11" db="EMBL/GenBank/DDBJ databases">
        <authorList>
            <person name="Wibberg D."/>
        </authorList>
    </citation>
    <scope>NUCLEOTIDE SEQUENCE [LARGE SCALE GENOMIC DNA]</scope>
    <source>
        <strain evidence="9">L3</strain>
    </source>
</reference>
<dbReference type="Pfam" id="PF01257">
    <property type="entry name" value="2Fe-2S_thioredx"/>
    <property type="match status" value="1"/>
</dbReference>
<dbReference type="SUPFAM" id="SSF52833">
    <property type="entry name" value="Thioredoxin-like"/>
    <property type="match status" value="1"/>
</dbReference>
<accession>A0A0C7P0I1</accession>
<dbReference type="RefSeq" id="WP_045087153.1">
    <property type="nucleotide sequence ID" value="NZ_LN824141.1"/>
</dbReference>
<dbReference type="EMBL" id="LN824141">
    <property type="protein sequence ID" value="CEP77544.1"/>
    <property type="molecule type" value="Genomic_DNA"/>
</dbReference>
<evidence type="ECO:0000256" key="6">
    <source>
        <dbReference type="ARBA" id="ARBA00034078"/>
    </source>
</evidence>
<dbReference type="Gene3D" id="1.10.10.1590">
    <property type="entry name" value="NADH-quinone oxidoreductase subunit E"/>
    <property type="match status" value="1"/>
</dbReference>
<dbReference type="InterPro" id="IPR042128">
    <property type="entry name" value="NuoE_dom"/>
</dbReference>
<dbReference type="PROSITE" id="PS01099">
    <property type="entry name" value="COMPLEX1_24K"/>
    <property type="match status" value="1"/>
</dbReference>
<dbReference type="PANTHER" id="PTHR43342">
    <property type="entry name" value="NADH-QUINONE OXIDOREDUCTASE, E SUBUNIT"/>
    <property type="match status" value="1"/>
</dbReference>
<dbReference type="InterPro" id="IPR036249">
    <property type="entry name" value="Thioredoxin-like_sf"/>
</dbReference>
<dbReference type="InterPro" id="IPR041921">
    <property type="entry name" value="NuoE_N"/>
</dbReference>
<feature type="binding site" evidence="7">
    <location>
        <position position="94"/>
    </location>
    <ligand>
        <name>[2Fe-2S] cluster</name>
        <dbReference type="ChEBI" id="CHEBI:190135"/>
    </ligand>
</feature>
<evidence type="ECO:0000256" key="3">
    <source>
        <dbReference type="ARBA" id="ARBA00022723"/>
    </source>
</evidence>
<organism evidence="8 9">
    <name type="scientific">Defluviitoga tunisiensis</name>
    <dbReference type="NCBI Taxonomy" id="1006576"/>
    <lineage>
        <taxon>Bacteria</taxon>
        <taxon>Thermotogati</taxon>
        <taxon>Thermotogota</taxon>
        <taxon>Thermotogae</taxon>
        <taxon>Petrotogales</taxon>
        <taxon>Petrotogaceae</taxon>
        <taxon>Defluviitoga</taxon>
    </lineage>
</organism>
<proteinExistence type="inferred from homology"/>
<keyword evidence="4 7" id="KW-0408">Iron</keyword>
<keyword evidence="9" id="KW-1185">Reference proteome</keyword>
<feature type="binding site" evidence="7">
    <location>
        <position position="89"/>
    </location>
    <ligand>
        <name>[2Fe-2S] cluster</name>
        <dbReference type="ChEBI" id="CHEBI:190135"/>
    </ligand>
</feature>
<evidence type="ECO:0000313" key="9">
    <source>
        <dbReference type="Proteomes" id="UP000032809"/>
    </source>
</evidence>
<comment type="cofactor">
    <cofactor evidence="7">
        <name>[2Fe-2S] cluster</name>
        <dbReference type="ChEBI" id="CHEBI:190135"/>
    </cofactor>
    <text evidence="7">Binds 1 [2Fe-2S] cluster.</text>
</comment>
<keyword evidence="3 7" id="KW-0479">Metal-binding</keyword>
<dbReference type="InterPro" id="IPR002023">
    <property type="entry name" value="NuoE-like"/>
</dbReference>
<evidence type="ECO:0000256" key="4">
    <source>
        <dbReference type="ARBA" id="ARBA00023004"/>
    </source>
</evidence>
<dbReference type="FunFam" id="1.10.10.1590:FF:000001">
    <property type="entry name" value="NADH-quinone oxidoreductase subunit E"/>
    <property type="match status" value="1"/>
</dbReference>
<dbReference type="CDD" id="cd03064">
    <property type="entry name" value="TRX_Fd_NuoE"/>
    <property type="match status" value="1"/>
</dbReference>
<dbReference type="GO" id="GO:0051537">
    <property type="term" value="F:2 iron, 2 sulfur cluster binding"/>
    <property type="evidence" value="ECO:0007669"/>
    <property type="project" value="UniProtKB-KW"/>
</dbReference>
<comment type="similarity">
    <text evidence="1">Belongs to the complex I 24 kDa subunit family.</text>
</comment>
<dbReference type="Gene3D" id="3.40.30.10">
    <property type="entry name" value="Glutaredoxin"/>
    <property type="match status" value="1"/>
</dbReference>
<evidence type="ECO:0000256" key="5">
    <source>
        <dbReference type="ARBA" id="ARBA00023014"/>
    </source>
</evidence>
<dbReference type="AlphaFoldDB" id="A0A0C7P0I1"/>
<keyword evidence="5 7" id="KW-0411">Iron-sulfur</keyword>
<dbReference type="OrthoDB" id="9807941at2"/>
<evidence type="ECO:0000313" key="8">
    <source>
        <dbReference type="EMBL" id="CEP77544.1"/>
    </source>
</evidence>
<dbReference type="KEGG" id="dtn:DTL3_0213"/>
<dbReference type="HOGENOM" id="CLU_054362_2_1_0"/>
<dbReference type="Proteomes" id="UP000032809">
    <property type="component" value="Chromosome I"/>
</dbReference>
<protein>
    <submittedName>
        <fullName evidence="8">NADH dehydrogenase (Ubiquinone) 24 kDa subunit</fullName>
    </submittedName>
</protein>
<evidence type="ECO:0000256" key="7">
    <source>
        <dbReference type="PIRSR" id="PIRSR000216-1"/>
    </source>
</evidence>
<feature type="binding site" evidence="7">
    <location>
        <position position="134"/>
    </location>
    <ligand>
        <name>[2Fe-2S] cluster</name>
        <dbReference type="ChEBI" id="CHEBI:190135"/>
    </ligand>
</feature>